<reference evidence="2" key="1">
    <citation type="submission" date="2024-05" db="EMBL/GenBank/DDBJ databases">
        <title>Isolation and characterization of Sporomusa carbonis sp. nov., a carboxydotrophic hydrogenogen in the genus of Sporomusa isolated from a charcoal burning pile.</title>
        <authorList>
            <person name="Boeer T."/>
            <person name="Rosenbaum F."/>
            <person name="Eysell L."/>
            <person name="Mueller V."/>
            <person name="Daniel R."/>
            <person name="Poehlein A."/>
        </authorList>
    </citation>
    <scope>NUCLEOTIDE SEQUENCE [LARGE SCALE GENOMIC DNA]</scope>
    <source>
        <strain evidence="2">DSM 3132</strain>
    </source>
</reference>
<dbReference type="Gene3D" id="3.40.50.410">
    <property type="entry name" value="von Willebrand factor, type A domain"/>
    <property type="match status" value="1"/>
</dbReference>
<gene>
    <name evidence="2" type="ORF">SPACI_000450</name>
</gene>
<protein>
    <recommendedName>
        <fullName evidence="1">VWFA domain-containing protein</fullName>
    </recommendedName>
</protein>
<dbReference type="InterPro" id="IPR002035">
    <property type="entry name" value="VWF_A"/>
</dbReference>
<sequence length="548" mass="58793">MPDTLRHSLARLPLARLGEAAAIVAEALGRDQGVRIGQSTVLSTKVHAFLSHRPEHVQIMVDSDAGHCFYHRKDYGRIGHMDIFHECGEVNHRIAAQYICSALAHYRELAAQPALAGAGMVNPDFVDIQTATGGGRINGSLQYGKKLSVRRVHENHVHVALKLSMDNLFCLFYIVAAVEAAILDLGLEPRRNECIFHVESTDCLADLSPYSDQTDSKLIGQSPEASQQAAMAGDNSCCSANEFSPGPAFSGNPAGSVLPATGSRGQTYVSLKESVQGPDKKTNCECSRLQEKRATGFYSPGLYDSFRQAVSLMQQRSGVVKGGPPTLSVCQDAGRPVSACSFQNCSLGLAVAATVSAAATRLAEGASGKLRIGAQDLRFINRHQQPDSDICLLVDSSGSMADSRLQAAGYLAAEISRFGYNRLSLLSFQDNQAAVIEPFTASRQVVLNAFEKINPHGATPLALGIRYSLTFMKEQQVKNPLLILITDGIPSCRMDENRQPLADALAAAAEIRIASCSFLCIGLDSGDNFLQKLTTAAGGVMYCFPEPV</sequence>
<dbReference type="InterPro" id="IPR052989">
    <property type="entry name" value="Mg-chelatase_DI-like"/>
</dbReference>
<dbReference type="Pfam" id="PF13519">
    <property type="entry name" value="VWA_2"/>
    <property type="match status" value="1"/>
</dbReference>
<dbReference type="RefSeq" id="WP_093795442.1">
    <property type="nucleotide sequence ID" value="NZ_CP155571.1"/>
</dbReference>
<dbReference type="InterPro" id="IPR036465">
    <property type="entry name" value="vWFA_dom_sf"/>
</dbReference>
<dbReference type="EMBL" id="CP155571">
    <property type="protein sequence ID" value="XFO70060.1"/>
    <property type="molecule type" value="Genomic_DNA"/>
</dbReference>
<dbReference type="PROSITE" id="PS50234">
    <property type="entry name" value="VWFA"/>
    <property type="match status" value="1"/>
</dbReference>
<evidence type="ECO:0000259" key="1">
    <source>
        <dbReference type="PROSITE" id="PS50234"/>
    </source>
</evidence>
<dbReference type="SMART" id="SM00327">
    <property type="entry name" value="VWA"/>
    <property type="match status" value="1"/>
</dbReference>
<dbReference type="PANTHER" id="PTHR35023">
    <property type="entry name" value="CHELATASE-RELATED"/>
    <property type="match status" value="1"/>
</dbReference>
<proteinExistence type="predicted"/>
<accession>A0ABZ3IW94</accession>
<organism evidence="2 3">
    <name type="scientific">Sporomusa acidovorans (strain ATCC 49682 / DSM 3132 / Mol)</name>
    <dbReference type="NCBI Taxonomy" id="1123286"/>
    <lineage>
        <taxon>Bacteria</taxon>
        <taxon>Bacillati</taxon>
        <taxon>Bacillota</taxon>
        <taxon>Negativicutes</taxon>
        <taxon>Selenomonadales</taxon>
        <taxon>Sporomusaceae</taxon>
        <taxon>Sporomusa</taxon>
    </lineage>
</organism>
<keyword evidence="3" id="KW-1185">Reference proteome</keyword>
<dbReference type="SUPFAM" id="SSF53300">
    <property type="entry name" value="vWA-like"/>
    <property type="match status" value="1"/>
</dbReference>
<name>A0ABZ3IW94_SPOA4</name>
<dbReference type="CDD" id="cd00198">
    <property type="entry name" value="vWFA"/>
    <property type="match status" value="1"/>
</dbReference>
<evidence type="ECO:0000313" key="2">
    <source>
        <dbReference type="EMBL" id="XFO70060.1"/>
    </source>
</evidence>
<evidence type="ECO:0000313" key="3">
    <source>
        <dbReference type="Proteomes" id="UP000216052"/>
    </source>
</evidence>
<dbReference type="Proteomes" id="UP000216052">
    <property type="component" value="Chromosome"/>
</dbReference>
<feature type="domain" description="VWFA" evidence="1">
    <location>
        <begin position="389"/>
        <end position="538"/>
    </location>
</feature>
<dbReference type="PANTHER" id="PTHR35023:SF1">
    <property type="entry name" value="MG-PROTOPORPHYRIN IX CHELATASE"/>
    <property type="match status" value="1"/>
</dbReference>